<gene>
    <name evidence="1" type="ORF">ACFO8Q_06780</name>
</gene>
<name>A0ABV9PXT5_9BACL</name>
<sequence length="69" mass="7624">MNCSNPDWTCKKCGGIFPGSEWIRITDDYAVTEGPLACPNLGCTALDQFDELSSSQPVTVKEISFYKDE</sequence>
<proteinExistence type="predicted"/>
<accession>A0ABV9PXT5</accession>
<dbReference type="EMBL" id="JBHSHC010000044">
    <property type="protein sequence ID" value="MFC4767071.1"/>
    <property type="molecule type" value="Genomic_DNA"/>
</dbReference>
<reference evidence="2" key="1">
    <citation type="journal article" date="2019" name="Int. J. Syst. Evol. Microbiol.">
        <title>The Global Catalogue of Microorganisms (GCM) 10K type strain sequencing project: providing services to taxonomists for standard genome sequencing and annotation.</title>
        <authorList>
            <consortium name="The Broad Institute Genomics Platform"/>
            <consortium name="The Broad Institute Genome Sequencing Center for Infectious Disease"/>
            <person name="Wu L."/>
            <person name="Ma J."/>
        </authorList>
    </citation>
    <scope>NUCLEOTIDE SEQUENCE [LARGE SCALE GENOMIC DNA]</scope>
    <source>
        <strain evidence="2">WYCCWR 12678</strain>
    </source>
</reference>
<evidence type="ECO:0000313" key="2">
    <source>
        <dbReference type="Proteomes" id="UP001596002"/>
    </source>
</evidence>
<protein>
    <submittedName>
        <fullName evidence="1">Uncharacterized protein</fullName>
    </submittedName>
</protein>
<organism evidence="1 2">
    <name type="scientific">Effusibacillus consociatus</name>
    <dbReference type="NCBI Taxonomy" id="1117041"/>
    <lineage>
        <taxon>Bacteria</taxon>
        <taxon>Bacillati</taxon>
        <taxon>Bacillota</taxon>
        <taxon>Bacilli</taxon>
        <taxon>Bacillales</taxon>
        <taxon>Alicyclobacillaceae</taxon>
        <taxon>Effusibacillus</taxon>
    </lineage>
</organism>
<dbReference type="RefSeq" id="WP_380024955.1">
    <property type="nucleotide sequence ID" value="NZ_JBHSHC010000044.1"/>
</dbReference>
<evidence type="ECO:0000313" key="1">
    <source>
        <dbReference type="EMBL" id="MFC4767071.1"/>
    </source>
</evidence>
<dbReference type="Proteomes" id="UP001596002">
    <property type="component" value="Unassembled WGS sequence"/>
</dbReference>
<comment type="caution">
    <text evidence="1">The sequence shown here is derived from an EMBL/GenBank/DDBJ whole genome shotgun (WGS) entry which is preliminary data.</text>
</comment>
<keyword evidence="2" id="KW-1185">Reference proteome</keyword>